<name>A0ABR6RIS1_9BURK</name>
<evidence type="ECO:0000313" key="2">
    <source>
        <dbReference type="Proteomes" id="UP000562492"/>
    </source>
</evidence>
<keyword evidence="2" id="KW-1185">Reference proteome</keyword>
<sequence>MRSCLSILLVLTLVLRGLLGDAMAMGIVTPVAQTGGAHTTHNSVPVGLHESHQANSAAPSDASPADLQVHPAATAHCSDAEPAHCSDSAAHGPNCSACGICHSAVGLPAIAVLAPVPSAPQRLAEAATRFASTLPASIIKPPISVI</sequence>
<dbReference type="RefSeq" id="WP_184710061.1">
    <property type="nucleotide sequence ID" value="NZ_JACHKZ010000022.1"/>
</dbReference>
<dbReference type="Proteomes" id="UP000562492">
    <property type="component" value="Unassembled WGS sequence"/>
</dbReference>
<gene>
    <name evidence="1" type="ORF">HNP33_003144</name>
</gene>
<evidence type="ECO:0008006" key="3">
    <source>
        <dbReference type="Google" id="ProtNLM"/>
    </source>
</evidence>
<protein>
    <recommendedName>
        <fullName evidence="3">CopL family metal-binding regulatory protein</fullName>
    </recommendedName>
</protein>
<evidence type="ECO:0000313" key="1">
    <source>
        <dbReference type="EMBL" id="MBB6579034.1"/>
    </source>
</evidence>
<dbReference type="EMBL" id="JACHKZ010000022">
    <property type="protein sequence ID" value="MBB6579034.1"/>
    <property type="molecule type" value="Genomic_DNA"/>
</dbReference>
<proteinExistence type="predicted"/>
<accession>A0ABR6RIS1</accession>
<reference evidence="1 2" key="1">
    <citation type="submission" date="2020-08" db="EMBL/GenBank/DDBJ databases">
        <title>Functional genomics of gut bacteria from endangered species of beetles.</title>
        <authorList>
            <person name="Carlos-Shanley C."/>
        </authorList>
    </citation>
    <scope>NUCLEOTIDE SEQUENCE [LARGE SCALE GENOMIC DNA]</scope>
    <source>
        <strain evidence="1 2">S00124</strain>
    </source>
</reference>
<organism evidence="1 2">
    <name type="scientific">Comamonas odontotermitis</name>
    <dbReference type="NCBI Taxonomy" id="379895"/>
    <lineage>
        <taxon>Bacteria</taxon>
        <taxon>Pseudomonadati</taxon>
        <taxon>Pseudomonadota</taxon>
        <taxon>Betaproteobacteria</taxon>
        <taxon>Burkholderiales</taxon>
        <taxon>Comamonadaceae</taxon>
        <taxon>Comamonas</taxon>
    </lineage>
</organism>
<comment type="caution">
    <text evidence="1">The sequence shown here is derived from an EMBL/GenBank/DDBJ whole genome shotgun (WGS) entry which is preliminary data.</text>
</comment>